<organism evidence="1 2">
    <name type="scientific">Paramecium bursaria Chlorella virus FR483</name>
    <name type="common">PBCV-FR483</name>
    <dbReference type="NCBI Taxonomy" id="399781"/>
    <lineage>
        <taxon>Viruses</taxon>
        <taxon>Varidnaviria</taxon>
        <taxon>Bamfordvirae</taxon>
        <taxon>Nucleocytoviricota</taxon>
        <taxon>Megaviricetes</taxon>
        <taxon>Algavirales</taxon>
        <taxon>Phycodnaviridae</taxon>
        <taxon>Chlorovirus</taxon>
        <taxon>Chlorovirus conductrix</taxon>
        <taxon>Paramecium bursaria Chlorella virus A1</taxon>
    </lineage>
</organism>
<reference evidence="1 2" key="1">
    <citation type="journal article" date="2007" name="Virology">
        <title>Sequence and annotation of the 314-kb MT325 and the 321-kb FR483 viruses that infect Chlorella Pbi.</title>
        <authorList>
            <person name="Fitzgerald L.A."/>
            <person name="Graves M.V."/>
            <person name="Li X."/>
            <person name="Feldblyum T."/>
            <person name="Hartigan J."/>
            <person name="Van Etten J.L."/>
        </authorList>
    </citation>
    <scope>NUCLEOTIDE SEQUENCE [LARGE SCALE GENOMIC DNA]</scope>
    <source>
        <strain evidence="1 2">FR483</strain>
    </source>
</reference>
<evidence type="ECO:0000313" key="1">
    <source>
        <dbReference type="EMBL" id="ABT15356.1"/>
    </source>
</evidence>
<evidence type="ECO:0000313" key="2">
    <source>
        <dbReference type="Proteomes" id="UP000204095"/>
    </source>
</evidence>
<gene>
    <name evidence="1" type="primary">n071R</name>
    <name evidence="1" type="ORF">FR483_n071R</name>
</gene>
<proteinExistence type="predicted"/>
<dbReference type="GeneID" id="5469729"/>
<name>A7J6C5_PBCVF</name>
<dbReference type="EMBL" id="DQ890022">
    <property type="protein sequence ID" value="ABT15356.1"/>
    <property type="molecule type" value="Genomic_DNA"/>
</dbReference>
<dbReference type="Proteomes" id="UP000204095">
    <property type="component" value="Segment"/>
</dbReference>
<dbReference type="KEGG" id="vg:5469729"/>
<dbReference type="RefSeq" id="YP_001425703.1">
    <property type="nucleotide sequence ID" value="NC_008603.1"/>
</dbReference>
<organismHost>
    <name type="scientific">Paramecium bursaria</name>
    <dbReference type="NCBI Taxonomy" id="74790"/>
</organismHost>
<sequence length="71" mass="8003">MLGQMTRIPLIILLVHLNQLTSDTHGVLSMDRAAERGQLEPPYQQEAMRNSTTRHSLCFACLSTTFQMELG</sequence>
<protein>
    <submittedName>
        <fullName evidence="1">Uncharacterized protein n071R</fullName>
    </submittedName>
</protein>
<accession>A7J6C5</accession>